<keyword evidence="3" id="KW-1185">Reference proteome</keyword>
<organism evidence="2 3">
    <name type="scientific">Linnemannia gamsii</name>
    <dbReference type="NCBI Taxonomy" id="64522"/>
    <lineage>
        <taxon>Eukaryota</taxon>
        <taxon>Fungi</taxon>
        <taxon>Fungi incertae sedis</taxon>
        <taxon>Mucoromycota</taxon>
        <taxon>Mortierellomycotina</taxon>
        <taxon>Mortierellomycetes</taxon>
        <taxon>Mortierellales</taxon>
        <taxon>Mortierellaceae</taxon>
        <taxon>Linnemannia</taxon>
    </lineage>
</organism>
<feature type="region of interest" description="Disordered" evidence="1">
    <location>
        <begin position="40"/>
        <end position="101"/>
    </location>
</feature>
<dbReference type="EMBL" id="JAAAIM010000048">
    <property type="protein sequence ID" value="KAG0296795.1"/>
    <property type="molecule type" value="Genomic_DNA"/>
</dbReference>
<comment type="caution">
    <text evidence="2">The sequence shown here is derived from an EMBL/GenBank/DDBJ whole genome shotgun (WGS) entry which is preliminary data.</text>
</comment>
<evidence type="ECO:0000256" key="1">
    <source>
        <dbReference type="SAM" id="MobiDB-lite"/>
    </source>
</evidence>
<feature type="compositionally biased region" description="Polar residues" evidence="1">
    <location>
        <begin position="55"/>
        <end position="67"/>
    </location>
</feature>
<evidence type="ECO:0000313" key="2">
    <source>
        <dbReference type="EMBL" id="KAG0296795.1"/>
    </source>
</evidence>
<name>A0ABQ7KEY2_9FUNG</name>
<evidence type="ECO:0000313" key="3">
    <source>
        <dbReference type="Proteomes" id="UP001194696"/>
    </source>
</evidence>
<gene>
    <name evidence="2" type="ORF">BGZ96_008523</name>
</gene>
<proteinExistence type="predicted"/>
<sequence>APASIALPPLEQKAKQIAAALIQATAVGSIANPAIALGLNDNNTPIPESELSAPLPSTNNGATTTPKSAGGPGGLSVNSSRTGSASWKSASTPPMSPVPSIPEAMSTAAQAAAEADDAALSDNQDLDQCCSSPVPGTGIASVSASSSLGQIAIVPVVVDSKSKKDVAVPAIAAVAVEKSKKEVPVPAIAVVRQPVARQPVAQVATAALV</sequence>
<accession>A0ABQ7KEY2</accession>
<protein>
    <submittedName>
        <fullName evidence="2">Uncharacterized protein</fullName>
    </submittedName>
</protein>
<feature type="non-terminal residue" evidence="2">
    <location>
        <position position="1"/>
    </location>
</feature>
<reference evidence="2 3" key="1">
    <citation type="journal article" date="2020" name="Fungal Divers.">
        <title>Resolving the Mortierellaceae phylogeny through synthesis of multi-gene phylogenetics and phylogenomics.</title>
        <authorList>
            <person name="Vandepol N."/>
            <person name="Liber J."/>
            <person name="Desiro A."/>
            <person name="Na H."/>
            <person name="Kennedy M."/>
            <person name="Barry K."/>
            <person name="Grigoriev I.V."/>
            <person name="Miller A.N."/>
            <person name="O'Donnell K."/>
            <person name="Stajich J.E."/>
            <person name="Bonito G."/>
        </authorList>
    </citation>
    <scope>NUCLEOTIDE SEQUENCE [LARGE SCALE GENOMIC DNA]</scope>
    <source>
        <strain evidence="2 3">AD045</strain>
    </source>
</reference>
<feature type="compositionally biased region" description="Polar residues" evidence="1">
    <location>
        <begin position="76"/>
        <end position="93"/>
    </location>
</feature>
<dbReference type="Proteomes" id="UP001194696">
    <property type="component" value="Unassembled WGS sequence"/>
</dbReference>